<organism evidence="3 4">
    <name type="scientific">Streptomyces spororaveus</name>
    <dbReference type="NCBI Taxonomy" id="284039"/>
    <lineage>
        <taxon>Bacteria</taxon>
        <taxon>Bacillati</taxon>
        <taxon>Actinomycetota</taxon>
        <taxon>Actinomycetes</taxon>
        <taxon>Kitasatosporales</taxon>
        <taxon>Streptomycetaceae</taxon>
        <taxon>Streptomyces</taxon>
    </lineage>
</organism>
<dbReference type="EMBL" id="BNED01000005">
    <property type="protein sequence ID" value="GHI76838.1"/>
    <property type="molecule type" value="Genomic_DNA"/>
</dbReference>
<evidence type="ECO:0000256" key="2">
    <source>
        <dbReference type="SAM" id="Phobius"/>
    </source>
</evidence>
<evidence type="ECO:0000256" key="1">
    <source>
        <dbReference type="SAM" id="MobiDB-lite"/>
    </source>
</evidence>
<evidence type="ECO:0000313" key="4">
    <source>
        <dbReference type="Proteomes" id="UP000608522"/>
    </source>
</evidence>
<accession>A0ABQ3T8V9</accession>
<dbReference type="RefSeq" id="WP_202198958.1">
    <property type="nucleotide sequence ID" value="NZ_BAAATO010000019.1"/>
</dbReference>
<keyword evidence="4" id="KW-1185">Reference proteome</keyword>
<reference evidence="4" key="1">
    <citation type="submission" date="2023-07" db="EMBL/GenBank/DDBJ databases">
        <title>Whole genome shotgun sequence of Streptomyces spororaveus NBRC 15456.</title>
        <authorList>
            <person name="Komaki H."/>
            <person name="Tamura T."/>
        </authorList>
    </citation>
    <scope>NUCLEOTIDE SEQUENCE [LARGE SCALE GENOMIC DNA]</scope>
    <source>
        <strain evidence="4">NBRC 15456</strain>
    </source>
</reference>
<dbReference type="Proteomes" id="UP000608522">
    <property type="component" value="Unassembled WGS sequence"/>
</dbReference>
<proteinExistence type="predicted"/>
<keyword evidence="2" id="KW-1133">Transmembrane helix</keyword>
<feature type="transmembrane region" description="Helical" evidence="2">
    <location>
        <begin position="59"/>
        <end position="77"/>
    </location>
</feature>
<evidence type="ECO:0000313" key="3">
    <source>
        <dbReference type="EMBL" id="GHI76838.1"/>
    </source>
</evidence>
<name>A0ABQ3T8V9_9ACTN</name>
<feature type="transmembrane region" description="Helical" evidence="2">
    <location>
        <begin position="36"/>
        <end position="53"/>
    </location>
</feature>
<feature type="region of interest" description="Disordered" evidence="1">
    <location>
        <begin position="1"/>
        <end position="33"/>
    </location>
</feature>
<gene>
    <name evidence="3" type="ORF">Sspor_23990</name>
</gene>
<keyword evidence="2" id="KW-0472">Membrane</keyword>
<sequence>MPRSDDAGTGRPGVGTGASAVPRPRTGPRPRPYRRAGAWLAVALGLWAAVAGATLPNGLVLAAGLVVAALAVNRLGAEPRTPRRAKPMAPP</sequence>
<keyword evidence="2" id="KW-0812">Transmembrane</keyword>
<comment type="caution">
    <text evidence="3">The sequence shown here is derived from an EMBL/GenBank/DDBJ whole genome shotgun (WGS) entry which is preliminary data.</text>
</comment>
<protein>
    <submittedName>
        <fullName evidence="3">Uncharacterized protein</fullName>
    </submittedName>
</protein>